<dbReference type="EMBL" id="LUKF01000002">
    <property type="protein sequence ID" value="KYG70320.1"/>
    <property type="molecule type" value="Genomic_DNA"/>
</dbReference>
<feature type="compositionally biased region" description="Basic residues" evidence="1">
    <location>
        <begin position="42"/>
        <end position="51"/>
    </location>
</feature>
<comment type="caution">
    <text evidence="2">The sequence shown here is derived from an EMBL/GenBank/DDBJ whole genome shotgun (WGS) entry which is preliminary data.</text>
</comment>
<protein>
    <submittedName>
        <fullName evidence="2">Uncharacterized protein</fullName>
    </submittedName>
</protein>
<dbReference type="Proteomes" id="UP000075391">
    <property type="component" value="Unassembled WGS sequence"/>
</dbReference>
<accession>A0A150WUV0</accession>
<dbReference type="AlphaFoldDB" id="A0A150WUV0"/>
<evidence type="ECO:0000256" key="1">
    <source>
        <dbReference type="SAM" id="MobiDB-lite"/>
    </source>
</evidence>
<evidence type="ECO:0000313" key="3">
    <source>
        <dbReference type="Proteomes" id="UP000075391"/>
    </source>
</evidence>
<dbReference type="OrthoDB" id="9342775at2"/>
<organism evidence="2 3">
    <name type="scientific">Bdellovibrio bacteriovorus</name>
    <dbReference type="NCBI Taxonomy" id="959"/>
    <lineage>
        <taxon>Bacteria</taxon>
        <taxon>Pseudomonadati</taxon>
        <taxon>Bdellovibrionota</taxon>
        <taxon>Bdellovibrionia</taxon>
        <taxon>Bdellovibrionales</taxon>
        <taxon>Pseudobdellovibrionaceae</taxon>
        <taxon>Bdellovibrio</taxon>
    </lineage>
</organism>
<proteinExistence type="predicted"/>
<sequence length="64" mass="7780">MMRSLAALKDRVFKIYEMIKELDQMPMRNLRGDFYDAEEPKKVKRAPRKNNVRVEDLRPQLRED</sequence>
<gene>
    <name evidence="2" type="ORF">AZI85_14365</name>
</gene>
<feature type="compositionally biased region" description="Basic and acidic residues" evidence="1">
    <location>
        <begin position="52"/>
        <end position="64"/>
    </location>
</feature>
<evidence type="ECO:0000313" key="2">
    <source>
        <dbReference type="EMBL" id="KYG70320.1"/>
    </source>
</evidence>
<name>A0A150WUV0_BDEBC</name>
<reference evidence="2 3" key="1">
    <citation type="submission" date="2016-03" db="EMBL/GenBank/DDBJ databases">
        <authorList>
            <person name="Ploux O."/>
        </authorList>
    </citation>
    <scope>NUCLEOTIDE SEQUENCE [LARGE SCALE GENOMIC DNA]</scope>
    <source>
        <strain evidence="2 3">BER2</strain>
    </source>
</reference>
<feature type="region of interest" description="Disordered" evidence="1">
    <location>
        <begin position="41"/>
        <end position="64"/>
    </location>
</feature>
<dbReference type="RefSeq" id="WP_063242799.1">
    <property type="nucleotide sequence ID" value="NZ_LUKF01000002.1"/>
</dbReference>